<organism evidence="1 2">
    <name type="scientific">[Eubacterium] hominis</name>
    <dbReference type="NCBI Taxonomy" id="2764325"/>
    <lineage>
        <taxon>Bacteria</taxon>
        <taxon>Bacillati</taxon>
        <taxon>Bacillota</taxon>
        <taxon>Erysipelotrichia</taxon>
        <taxon>Erysipelotrichales</taxon>
        <taxon>Erysipelotrichaceae</taxon>
        <taxon>Amedibacillus</taxon>
    </lineage>
</organism>
<dbReference type="SUPFAM" id="SSF52540">
    <property type="entry name" value="P-loop containing nucleoside triphosphate hydrolases"/>
    <property type="match status" value="1"/>
</dbReference>
<dbReference type="Proteomes" id="UP000515856">
    <property type="component" value="Chromosome"/>
</dbReference>
<dbReference type="InterPro" id="IPR027417">
    <property type="entry name" value="P-loop_NTPase"/>
</dbReference>
<proteinExistence type="predicted"/>
<name>A0A7G9GKJ8_9FIRM</name>
<dbReference type="Gene3D" id="3.40.50.300">
    <property type="entry name" value="P-loop containing nucleotide triphosphate hydrolases"/>
    <property type="match status" value="1"/>
</dbReference>
<protein>
    <recommendedName>
        <fullName evidence="3">Shikimate kinase</fullName>
    </recommendedName>
</protein>
<reference evidence="1 2" key="1">
    <citation type="submission" date="2020-08" db="EMBL/GenBank/DDBJ databases">
        <authorList>
            <person name="Liu C."/>
            <person name="Sun Q."/>
        </authorList>
    </citation>
    <scope>NUCLEOTIDE SEQUENCE [LARGE SCALE GENOMIC DNA]</scope>
    <source>
        <strain evidence="1 2">NSJ-61</strain>
    </source>
</reference>
<evidence type="ECO:0000313" key="1">
    <source>
        <dbReference type="EMBL" id="QNM11330.1"/>
    </source>
</evidence>
<sequence length="181" mass="21470">MKILLFGVSNVGKTTCAKLLAEKIGYTFYDLDEEVKKALHTTLEDFINNTPTLYQRDQIRGQIIKKIVNRTDKIVFAITPMTYIDSIQDILKRKNVLAIELRDTPENIFIRLVFSDENDVIYEDRDYCEKYKDHYLNEIRSDIEWYGHIYENIGYKYFIDGRSPQEVVEDLFKSYPLKMNK</sequence>
<gene>
    <name evidence="1" type="ORF">H9Q80_13825</name>
</gene>
<dbReference type="RefSeq" id="WP_117451803.1">
    <property type="nucleotide sequence ID" value="NZ_CP060636.1"/>
</dbReference>
<dbReference type="AlphaFoldDB" id="A0A7G9GKJ8"/>
<dbReference type="KEGG" id="ehn:H9Q80_13825"/>
<keyword evidence="2" id="KW-1185">Reference proteome</keyword>
<accession>A0A7G9GKJ8</accession>
<dbReference type="InterPro" id="IPR031322">
    <property type="entry name" value="Shikimate/glucono_kinase"/>
</dbReference>
<dbReference type="EMBL" id="CP060636">
    <property type="protein sequence ID" value="QNM11330.1"/>
    <property type="molecule type" value="Genomic_DNA"/>
</dbReference>
<dbReference type="Pfam" id="PF01202">
    <property type="entry name" value="SKI"/>
    <property type="match status" value="1"/>
</dbReference>
<evidence type="ECO:0000313" key="2">
    <source>
        <dbReference type="Proteomes" id="UP000515856"/>
    </source>
</evidence>
<evidence type="ECO:0008006" key="3">
    <source>
        <dbReference type="Google" id="ProtNLM"/>
    </source>
</evidence>